<dbReference type="AlphaFoldDB" id="A0AAD3NU02"/>
<evidence type="ECO:0000313" key="2">
    <source>
        <dbReference type="Proteomes" id="UP001234787"/>
    </source>
</evidence>
<comment type="caution">
    <text evidence="1">The sequence shown here is derived from an EMBL/GenBank/DDBJ whole genome shotgun (WGS) entry which is preliminary data.</text>
</comment>
<dbReference type="EMBL" id="BSEH01000652">
    <property type="protein sequence ID" value="GLJ59012.1"/>
    <property type="molecule type" value="Genomic_DNA"/>
</dbReference>
<protein>
    <submittedName>
        <fullName evidence="1">Uncharacterized protein</fullName>
    </submittedName>
</protein>
<reference evidence="1" key="1">
    <citation type="submission" date="2022-12" db="EMBL/GenBank/DDBJ databases">
        <title>Chromosome-Level Genome Assembly of Japanese Cedar (Cryptomeriajaponica D. Don).</title>
        <authorList>
            <person name="Fujino T."/>
            <person name="Yamaguchi K."/>
            <person name="Yokoyama T."/>
            <person name="Hamanaka T."/>
            <person name="Harazono Y."/>
            <person name="Kamada H."/>
            <person name="Kobayashi W."/>
            <person name="Ujino-Ihara T."/>
            <person name="Uchiyama K."/>
            <person name="Matsumoto A."/>
            <person name="Izuno A."/>
            <person name="Tsumura Y."/>
            <person name="Toyoda A."/>
            <person name="Shigenobu S."/>
            <person name="Moriguchi Y."/>
            <person name="Ueno S."/>
            <person name="Kasahara M."/>
        </authorList>
    </citation>
    <scope>NUCLEOTIDE SEQUENCE</scope>
</reference>
<dbReference type="Proteomes" id="UP001234787">
    <property type="component" value="Unassembled WGS sequence"/>
</dbReference>
<gene>
    <name evidence="1" type="ORF">SUGI_1488390</name>
</gene>
<organism evidence="1 2">
    <name type="scientific">Cryptomeria japonica</name>
    <name type="common">Japanese cedar</name>
    <name type="synonym">Cupressus japonica</name>
    <dbReference type="NCBI Taxonomy" id="3369"/>
    <lineage>
        <taxon>Eukaryota</taxon>
        <taxon>Viridiplantae</taxon>
        <taxon>Streptophyta</taxon>
        <taxon>Embryophyta</taxon>
        <taxon>Tracheophyta</taxon>
        <taxon>Spermatophyta</taxon>
        <taxon>Pinopsida</taxon>
        <taxon>Pinidae</taxon>
        <taxon>Conifers II</taxon>
        <taxon>Cupressales</taxon>
        <taxon>Cupressaceae</taxon>
        <taxon>Cryptomeria</taxon>
    </lineage>
</organism>
<proteinExistence type="predicted"/>
<name>A0AAD3NU02_CRYJA</name>
<accession>A0AAD3NU02</accession>
<keyword evidence="2" id="KW-1185">Reference proteome</keyword>
<sequence>MNTIAMATVKHRPTKAIEIAVKASALRQSKYWMGICSQSNQARRTEKGTPKLVHLKSEQQLLPSKLNIGTIELRCV</sequence>
<evidence type="ECO:0000313" key="1">
    <source>
        <dbReference type="EMBL" id="GLJ59012.1"/>
    </source>
</evidence>